<dbReference type="GO" id="GO:0008270">
    <property type="term" value="F:zinc ion binding"/>
    <property type="evidence" value="ECO:0007669"/>
    <property type="project" value="UniProtKB-KW"/>
</dbReference>
<dbReference type="PROSITE" id="PS00518">
    <property type="entry name" value="ZF_RING_1"/>
    <property type="match status" value="1"/>
</dbReference>
<feature type="compositionally biased region" description="Basic and acidic residues" evidence="4">
    <location>
        <begin position="141"/>
        <end position="159"/>
    </location>
</feature>
<gene>
    <name evidence="5" type="ORF">INT45_010947</name>
</gene>
<organism evidence="5 6">
    <name type="scientific">Circinella minor</name>
    <dbReference type="NCBI Taxonomy" id="1195481"/>
    <lineage>
        <taxon>Eukaryota</taxon>
        <taxon>Fungi</taxon>
        <taxon>Fungi incertae sedis</taxon>
        <taxon>Mucoromycota</taxon>
        <taxon>Mucoromycotina</taxon>
        <taxon>Mucoromycetes</taxon>
        <taxon>Mucorales</taxon>
        <taxon>Lichtheimiaceae</taxon>
        <taxon>Circinella</taxon>
    </lineage>
</organism>
<keyword evidence="1" id="KW-0479">Metal-binding</keyword>
<evidence type="ECO:0008006" key="7">
    <source>
        <dbReference type="Google" id="ProtNLM"/>
    </source>
</evidence>
<dbReference type="SUPFAM" id="SSF57850">
    <property type="entry name" value="RING/U-box"/>
    <property type="match status" value="1"/>
</dbReference>
<proteinExistence type="predicted"/>
<keyword evidence="2" id="KW-0863">Zinc-finger</keyword>
<evidence type="ECO:0000313" key="6">
    <source>
        <dbReference type="Proteomes" id="UP000646827"/>
    </source>
</evidence>
<keyword evidence="3" id="KW-0862">Zinc</keyword>
<dbReference type="EMBL" id="JAEPRB010000618">
    <property type="protein sequence ID" value="KAG2214479.1"/>
    <property type="molecule type" value="Genomic_DNA"/>
</dbReference>
<dbReference type="PANTHER" id="PTHR11685">
    <property type="entry name" value="RBR FAMILY RING FINGER AND IBR DOMAIN-CONTAINING"/>
    <property type="match status" value="1"/>
</dbReference>
<evidence type="ECO:0000256" key="3">
    <source>
        <dbReference type="ARBA" id="ARBA00022833"/>
    </source>
</evidence>
<dbReference type="Proteomes" id="UP000646827">
    <property type="component" value="Unassembled WGS sequence"/>
</dbReference>
<reference evidence="5 6" key="1">
    <citation type="submission" date="2020-12" db="EMBL/GenBank/DDBJ databases">
        <title>Metabolic potential, ecology and presence of endohyphal bacteria is reflected in genomic diversity of Mucoromycotina.</title>
        <authorList>
            <person name="Muszewska A."/>
            <person name="Okrasinska A."/>
            <person name="Steczkiewicz K."/>
            <person name="Drgas O."/>
            <person name="Orlowska M."/>
            <person name="Perlinska-Lenart U."/>
            <person name="Aleksandrzak-Piekarczyk T."/>
            <person name="Szatraj K."/>
            <person name="Zielenkiewicz U."/>
            <person name="Pilsyk S."/>
            <person name="Malc E."/>
            <person name="Mieczkowski P."/>
            <person name="Kruszewska J.S."/>
            <person name="Biernat P."/>
            <person name="Pawlowska J."/>
        </authorList>
    </citation>
    <scope>NUCLEOTIDE SEQUENCE [LARGE SCALE GENOMIC DNA]</scope>
    <source>
        <strain evidence="5 6">CBS 142.35</strain>
    </source>
</reference>
<sequence>MVIKVVKKYQTTIRCTICFEDYYDATSLPITNNNNDNNSGNTTTATTDPPPNINPILCAPDKCNHYICQPCLEKYTLSAIKHANNEGITELVFVDCPVPDCQETYLVEEIIALALPLKYRMLFWWVNKRQVMQHHLEKSVKENEIRQQRQRERKRFSDRMKKRASSHSTAPTSSATTLAAVAAAAAASPLSSSAFFFDENNEKMTQQKIKNKKESEKIIKMALSKHWTRCPHCKYLVQRSTGCDHMSCPCGATL</sequence>
<evidence type="ECO:0000256" key="4">
    <source>
        <dbReference type="SAM" id="MobiDB-lite"/>
    </source>
</evidence>
<evidence type="ECO:0000256" key="2">
    <source>
        <dbReference type="ARBA" id="ARBA00022771"/>
    </source>
</evidence>
<keyword evidence="6" id="KW-1185">Reference proteome</keyword>
<dbReference type="InterPro" id="IPR031127">
    <property type="entry name" value="E3_UB_ligase_RBR"/>
</dbReference>
<accession>A0A8H7VH99</accession>
<dbReference type="OrthoDB" id="1431934at2759"/>
<protein>
    <recommendedName>
        <fullName evidence="7">RING-type domain-containing protein</fullName>
    </recommendedName>
</protein>
<dbReference type="AlphaFoldDB" id="A0A8H7VH99"/>
<feature type="region of interest" description="Disordered" evidence="4">
    <location>
        <begin position="141"/>
        <end position="173"/>
    </location>
</feature>
<dbReference type="Gene3D" id="1.20.120.1750">
    <property type="match status" value="1"/>
</dbReference>
<name>A0A8H7VH99_9FUNG</name>
<dbReference type="GO" id="GO:0004842">
    <property type="term" value="F:ubiquitin-protein transferase activity"/>
    <property type="evidence" value="ECO:0007669"/>
    <property type="project" value="InterPro"/>
</dbReference>
<dbReference type="InterPro" id="IPR017907">
    <property type="entry name" value="Znf_RING_CS"/>
</dbReference>
<evidence type="ECO:0000313" key="5">
    <source>
        <dbReference type="EMBL" id="KAG2214479.1"/>
    </source>
</evidence>
<dbReference type="GO" id="GO:0016567">
    <property type="term" value="P:protein ubiquitination"/>
    <property type="evidence" value="ECO:0007669"/>
    <property type="project" value="InterPro"/>
</dbReference>
<comment type="caution">
    <text evidence="5">The sequence shown here is derived from an EMBL/GenBank/DDBJ whole genome shotgun (WGS) entry which is preliminary data.</text>
</comment>
<evidence type="ECO:0000256" key="1">
    <source>
        <dbReference type="ARBA" id="ARBA00022723"/>
    </source>
</evidence>